<comment type="caution">
    <text evidence="1">The sequence shown here is derived from an EMBL/GenBank/DDBJ whole genome shotgun (WGS) entry which is preliminary data.</text>
</comment>
<sequence>MTGLYAKMGGDHPDVAAAINAGLLAKPQLTQQIEQDRSKWEFVYTLGEATEDKNGSSVRFAVFAQPTGPLQRPGSGG</sequence>
<evidence type="ECO:0000313" key="2">
    <source>
        <dbReference type="Proteomes" id="UP000282656"/>
    </source>
</evidence>
<dbReference type="Proteomes" id="UP000282656">
    <property type="component" value="Unassembled WGS sequence"/>
</dbReference>
<dbReference type="EMBL" id="RAWM01000055">
    <property type="protein sequence ID" value="RKH66977.1"/>
    <property type="molecule type" value="Genomic_DNA"/>
</dbReference>
<keyword evidence="2" id="KW-1185">Reference proteome</keyword>
<gene>
    <name evidence="1" type="ORF">D7X96_20345</name>
</gene>
<organism evidence="1 2">
    <name type="scientific">Corallococcus interemptor</name>
    <dbReference type="NCBI Taxonomy" id="2316720"/>
    <lineage>
        <taxon>Bacteria</taxon>
        <taxon>Pseudomonadati</taxon>
        <taxon>Myxococcota</taxon>
        <taxon>Myxococcia</taxon>
        <taxon>Myxococcales</taxon>
        <taxon>Cystobacterineae</taxon>
        <taxon>Myxococcaceae</taxon>
        <taxon>Corallococcus</taxon>
    </lineage>
</organism>
<reference evidence="2" key="1">
    <citation type="submission" date="2018-09" db="EMBL/GenBank/DDBJ databases">
        <authorList>
            <person name="Livingstone P.G."/>
            <person name="Whitworth D.E."/>
        </authorList>
    </citation>
    <scope>NUCLEOTIDE SEQUENCE [LARGE SCALE GENOMIC DNA]</scope>
    <source>
        <strain evidence="2">AB047A</strain>
    </source>
</reference>
<accession>A0A3A8QEB1</accession>
<dbReference type="AlphaFoldDB" id="A0A3A8QEB1"/>
<protein>
    <submittedName>
        <fullName evidence="1">Uncharacterized protein</fullName>
    </submittedName>
</protein>
<evidence type="ECO:0000313" key="1">
    <source>
        <dbReference type="EMBL" id="RKH66977.1"/>
    </source>
</evidence>
<proteinExistence type="predicted"/>
<name>A0A3A8QEB1_9BACT</name>